<gene>
    <name evidence="2" type="ORF">BGZ80_002309</name>
</gene>
<feature type="compositionally biased region" description="Low complexity" evidence="1">
    <location>
        <begin position="598"/>
        <end position="668"/>
    </location>
</feature>
<proteinExistence type="predicted"/>
<sequence length="1085" mass="114687">LEDGHTIHLVTRPADAPSNRQNDAPRTSTGTTAGSAGLPRLDTRDILFSFIGVDDNIDPQNIMQALAGNVPTDMDFDGPPTVIQIDGDPSTIRSILENNAAPLGVGRASDYTRSRLRALANANRPVPLGASLPHLATIDAELTRAERQLRNVQTILAHPVDQLDGVELEPLDVPGLDSVDEDVDGDSIELARISRILTQLSESSRSMANSLQDLSTQYRQSLLPPSERANLQRGSVRAARAMYRLASVQNTVFPMLANASFVGTAPDTVTYRFQPSIRGNLAHFDAPEALPNAGNTGARTSNPQRGPSLHAIPIPIFATRGAGTGSASLIRSIMAHARASAQGVNAALMTNANNSTSRATNTPSTASGSATSSSSRATATTASTPVAPAPTATPQFGSGPFGHMVLGPNGSLSYSLQTPPRTTSRNISLPSYAAAAAAAANPFSSHRDQASTSRFMVPADFSGAGFLDFWRSLSGQISSMDSAEPSPSLPTAQAAFANAFMGADPAAATRAVQGATESLERAISASLSSRRRERPEDLSNGNDGRATSRRRLSTTQSSSSPADVENRTRQELDQLQSLISGPTSTAPSASNLTSRPISGSSSSTAVARSQLLSRSATARSSSSDTRRSQAPGNSTDPSSTASSPPPNSSSVQSSPTNNSSNNASSSSPAYNLGRLGVFISAILRMVDQPREDGSPRTLADVICNDPEPPSTLLQGLLRDVAESVTIREARQMIEGHPAPMRNIHPILNTFIRDRALNGQQLTESNLDTVAVMFANTIMNAVHVEEIMETLSPPASIQISSEDIRRISSEVLREHFRRLIYLVVAVPAGRESNWPTFARDLILWIRDVVGSWRVAFYGLFQERDQAEAQRIATHVVCSAIHANGRRWVELSNRATNTFVNVLCANIVPRRREEQGGLVGGAWPLMATGPRQNAPRSQICMAPSLLGSTAPPAPLGPSLTASRTLDAETLSENLTRRLSQIIAPLGLGTSGAGGLTSSSIRNAIRDAIRAELNTTRTPSNTPSSGETPSVAFGGASVSNLGSTSTSASVLSSSTSTISGTDNSESQKKPPNNHRTRVEEVEDVDMSK</sequence>
<feature type="region of interest" description="Disordered" evidence="1">
    <location>
        <begin position="1"/>
        <end position="38"/>
    </location>
</feature>
<evidence type="ECO:0000313" key="2">
    <source>
        <dbReference type="EMBL" id="KAG0009516.1"/>
    </source>
</evidence>
<feature type="compositionally biased region" description="Low complexity" evidence="1">
    <location>
        <begin position="1011"/>
        <end position="1022"/>
    </location>
</feature>
<feature type="compositionally biased region" description="Low complexity" evidence="1">
    <location>
        <begin position="27"/>
        <end position="37"/>
    </location>
</feature>
<feature type="region of interest" description="Disordered" evidence="1">
    <location>
        <begin position="523"/>
        <end position="668"/>
    </location>
</feature>
<organism evidence="2 3">
    <name type="scientific">Entomortierella chlamydospora</name>
    <dbReference type="NCBI Taxonomy" id="101097"/>
    <lineage>
        <taxon>Eukaryota</taxon>
        <taxon>Fungi</taxon>
        <taxon>Fungi incertae sedis</taxon>
        <taxon>Mucoromycota</taxon>
        <taxon>Mortierellomycotina</taxon>
        <taxon>Mortierellomycetes</taxon>
        <taxon>Mortierellales</taxon>
        <taxon>Mortierellaceae</taxon>
        <taxon>Entomortierella</taxon>
    </lineage>
</organism>
<feature type="compositionally biased region" description="Low complexity" evidence="1">
    <location>
        <begin position="354"/>
        <end position="394"/>
    </location>
</feature>
<feature type="compositionally biased region" description="Low complexity" evidence="1">
    <location>
        <begin position="1040"/>
        <end position="1061"/>
    </location>
</feature>
<dbReference type="AlphaFoldDB" id="A0A9P6MQA1"/>
<protein>
    <submittedName>
        <fullName evidence="2">Uncharacterized protein</fullName>
    </submittedName>
</protein>
<keyword evidence="3" id="KW-1185">Reference proteome</keyword>
<feature type="region of interest" description="Disordered" evidence="1">
    <location>
        <begin position="1010"/>
        <end position="1085"/>
    </location>
</feature>
<feature type="non-terminal residue" evidence="2">
    <location>
        <position position="1"/>
    </location>
</feature>
<accession>A0A9P6MQA1</accession>
<dbReference type="Proteomes" id="UP000703661">
    <property type="component" value="Unassembled WGS sequence"/>
</dbReference>
<evidence type="ECO:0000313" key="3">
    <source>
        <dbReference type="Proteomes" id="UP000703661"/>
    </source>
</evidence>
<name>A0A9P6MQA1_9FUNG</name>
<dbReference type="EMBL" id="JAAAID010001565">
    <property type="protein sequence ID" value="KAG0009516.1"/>
    <property type="molecule type" value="Genomic_DNA"/>
</dbReference>
<comment type="caution">
    <text evidence="2">The sequence shown here is derived from an EMBL/GenBank/DDBJ whole genome shotgun (WGS) entry which is preliminary data.</text>
</comment>
<feature type="compositionally biased region" description="Polar residues" evidence="1">
    <location>
        <begin position="573"/>
        <end position="597"/>
    </location>
</feature>
<reference evidence="2" key="1">
    <citation type="journal article" date="2020" name="Fungal Divers.">
        <title>Resolving the Mortierellaceae phylogeny through synthesis of multi-gene phylogenetics and phylogenomics.</title>
        <authorList>
            <person name="Vandepol N."/>
            <person name="Liber J."/>
            <person name="Desiro A."/>
            <person name="Na H."/>
            <person name="Kennedy M."/>
            <person name="Barry K."/>
            <person name="Grigoriev I.V."/>
            <person name="Miller A.N."/>
            <person name="O'Donnell K."/>
            <person name="Stajich J.E."/>
            <person name="Bonito G."/>
        </authorList>
    </citation>
    <scope>NUCLEOTIDE SEQUENCE</scope>
    <source>
        <strain evidence="2">NRRL 2769</strain>
    </source>
</reference>
<evidence type="ECO:0000256" key="1">
    <source>
        <dbReference type="SAM" id="MobiDB-lite"/>
    </source>
</evidence>
<feature type="region of interest" description="Disordered" evidence="1">
    <location>
        <begin position="354"/>
        <end position="402"/>
    </location>
</feature>